<dbReference type="InParanoid" id="A0A6P8HAW8"/>
<feature type="region of interest" description="Disordered" evidence="1">
    <location>
        <begin position="1"/>
        <end position="47"/>
    </location>
</feature>
<name>A0A6P8HAW8_ACTTE</name>
<dbReference type="AlphaFoldDB" id="A0A6P8HAW8"/>
<protein>
    <submittedName>
        <fullName evidence="3">RNA-binding protein 25-like</fullName>
    </submittedName>
</protein>
<feature type="compositionally biased region" description="Basic and acidic residues" evidence="1">
    <location>
        <begin position="15"/>
        <end position="47"/>
    </location>
</feature>
<evidence type="ECO:0000313" key="3">
    <source>
        <dbReference type="RefSeq" id="XP_031552263.1"/>
    </source>
</evidence>
<evidence type="ECO:0000256" key="1">
    <source>
        <dbReference type="SAM" id="MobiDB-lite"/>
    </source>
</evidence>
<sequence>MNSVFQIHRRKREKREREKERKREKEKEKQKERERERKRERELENVKKEAKIERQKRLFRDKSPKCIAMPI</sequence>
<reference evidence="3" key="1">
    <citation type="submission" date="2025-08" db="UniProtKB">
        <authorList>
            <consortium name="RefSeq"/>
        </authorList>
    </citation>
    <scope>IDENTIFICATION</scope>
    <source>
        <tissue evidence="3">Tentacle</tissue>
    </source>
</reference>
<dbReference type="KEGG" id="aten:116289459"/>
<evidence type="ECO:0000313" key="2">
    <source>
        <dbReference type="Proteomes" id="UP000515163"/>
    </source>
</evidence>
<dbReference type="GeneID" id="116289459"/>
<keyword evidence="2" id="KW-1185">Reference proteome</keyword>
<dbReference type="Proteomes" id="UP000515163">
    <property type="component" value="Unplaced"/>
</dbReference>
<organism evidence="2 3">
    <name type="scientific">Actinia tenebrosa</name>
    <name type="common">Australian red waratah sea anemone</name>
    <dbReference type="NCBI Taxonomy" id="6105"/>
    <lineage>
        <taxon>Eukaryota</taxon>
        <taxon>Metazoa</taxon>
        <taxon>Cnidaria</taxon>
        <taxon>Anthozoa</taxon>
        <taxon>Hexacorallia</taxon>
        <taxon>Actiniaria</taxon>
        <taxon>Actiniidae</taxon>
        <taxon>Actinia</taxon>
    </lineage>
</organism>
<proteinExistence type="predicted"/>
<gene>
    <name evidence="3" type="primary">LOC116289459</name>
</gene>
<accession>A0A6P8HAW8</accession>
<dbReference type="RefSeq" id="XP_031552263.1">
    <property type="nucleotide sequence ID" value="XM_031696403.1"/>
</dbReference>